<feature type="transmembrane region" description="Helical" evidence="1">
    <location>
        <begin position="168"/>
        <end position="186"/>
    </location>
</feature>
<dbReference type="PANTHER" id="PTHR22911">
    <property type="entry name" value="ACYL-MALONYL CONDENSING ENZYME-RELATED"/>
    <property type="match status" value="1"/>
</dbReference>
<reference evidence="3 4" key="1">
    <citation type="submission" date="2019-05" db="EMBL/GenBank/DDBJ databases">
        <authorList>
            <person name="Pankratov T."/>
            <person name="Grouzdev D."/>
        </authorList>
    </citation>
    <scope>NUCLEOTIDE SEQUENCE [LARGE SCALE GENOMIC DNA]</scope>
    <source>
        <strain evidence="3 4">KEBCLARHB70R</strain>
    </source>
</reference>
<evidence type="ECO:0000259" key="2">
    <source>
        <dbReference type="Pfam" id="PF00892"/>
    </source>
</evidence>
<comment type="caution">
    <text evidence="3">The sequence shown here is derived from an EMBL/GenBank/DDBJ whole genome shotgun (WGS) entry which is preliminary data.</text>
</comment>
<feature type="transmembrane region" description="Helical" evidence="1">
    <location>
        <begin position="89"/>
        <end position="108"/>
    </location>
</feature>
<feature type="transmembrane region" description="Helical" evidence="1">
    <location>
        <begin position="227"/>
        <end position="246"/>
    </location>
</feature>
<dbReference type="Pfam" id="PF00892">
    <property type="entry name" value="EamA"/>
    <property type="match status" value="2"/>
</dbReference>
<gene>
    <name evidence="3" type="ORF">FE263_01990</name>
</gene>
<sequence>MAFLAYATYALSDASIKLLHGTLDPFEIMFISAALGTLAIPALMQETDGWRDLFRSRRRMLWLMRAAAAATGSLGSIVAFTRLSMAEAFAIIFLLPALVTVLSVIFLGEKIGWRRWSAVAMGFAGVLVVLRPGFRELGIGHLAAFLSGMSGAVTIVILRALGGGEKRISLYGAGLAGPLLVSFAMMLPHFTVPDRRQWLWLASCGLMGTCGNVMIQLASRNAPASRVAPIQYSQMLWAILLGFLVFHDRPDGWMYLGAGIIVASGLFTFSREKKKTRWWRTTPPVHPQ</sequence>
<feature type="domain" description="EamA" evidence="2">
    <location>
        <begin position="139"/>
        <end position="268"/>
    </location>
</feature>
<accession>A0A5R9JCB9</accession>
<feature type="transmembrane region" description="Helical" evidence="1">
    <location>
        <begin position="140"/>
        <end position="161"/>
    </location>
</feature>
<dbReference type="Proteomes" id="UP000305654">
    <property type="component" value="Unassembled WGS sequence"/>
</dbReference>
<keyword evidence="1" id="KW-1133">Transmembrane helix</keyword>
<dbReference type="Gene3D" id="1.10.3730.20">
    <property type="match status" value="2"/>
</dbReference>
<feature type="transmembrane region" description="Helical" evidence="1">
    <location>
        <begin position="198"/>
        <end position="215"/>
    </location>
</feature>
<name>A0A5R9JCB9_9PROT</name>
<organism evidence="3 4">
    <name type="scientific">Lichenicoccus roseus</name>
    <dbReference type="NCBI Taxonomy" id="2683649"/>
    <lineage>
        <taxon>Bacteria</taxon>
        <taxon>Pseudomonadati</taxon>
        <taxon>Pseudomonadota</taxon>
        <taxon>Alphaproteobacteria</taxon>
        <taxon>Acetobacterales</taxon>
        <taxon>Acetobacteraceae</taxon>
        <taxon>Lichenicoccus</taxon>
    </lineage>
</organism>
<dbReference type="AlphaFoldDB" id="A0A5R9JCB9"/>
<protein>
    <submittedName>
        <fullName evidence="3">DMT family transporter</fullName>
    </submittedName>
</protein>
<dbReference type="GO" id="GO:0016020">
    <property type="term" value="C:membrane"/>
    <property type="evidence" value="ECO:0007669"/>
    <property type="project" value="InterPro"/>
</dbReference>
<dbReference type="InterPro" id="IPR000620">
    <property type="entry name" value="EamA_dom"/>
</dbReference>
<evidence type="ECO:0000256" key="1">
    <source>
        <dbReference type="SAM" id="Phobius"/>
    </source>
</evidence>
<dbReference type="InterPro" id="IPR037185">
    <property type="entry name" value="EmrE-like"/>
</dbReference>
<keyword evidence="1" id="KW-0472">Membrane</keyword>
<evidence type="ECO:0000313" key="3">
    <source>
        <dbReference type="EMBL" id="TLU74639.1"/>
    </source>
</evidence>
<evidence type="ECO:0000313" key="4">
    <source>
        <dbReference type="Proteomes" id="UP000305654"/>
    </source>
</evidence>
<keyword evidence="1" id="KW-0812">Transmembrane</keyword>
<keyword evidence="4" id="KW-1185">Reference proteome</keyword>
<dbReference type="OrthoDB" id="9812899at2"/>
<feature type="domain" description="EamA" evidence="2">
    <location>
        <begin position="1"/>
        <end position="130"/>
    </location>
</feature>
<dbReference type="PANTHER" id="PTHR22911:SF135">
    <property type="entry name" value="BLR4310 PROTEIN"/>
    <property type="match status" value="1"/>
</dbReference>
<proteinExistence type="predicted"/>
<feature type="transmembrane region" description="Helical" evidence="1">
    <location>
        <begin position="252"/>
        <end position="270"/>
    </location>
</feature>
<feature type="transmembrane region" description="Helical" evidence="1">
    <location>
        <begin position="63"/>
        <end position="83"/>
    </location>
</feature>
<dbReference type="EMBL" id="VCDI01000001">
    <property type="protein sequence ID" value="TLU74639.1"/>
    <property type="molecule type" value="Genomic_DNA"/>
</dbReference>
<dbReference type="SUPFAM" id="SSF103481">
    <property type="entry name" value="Multidrug resistance efflux transporter EmrE"/>
    <property type="match status" value="2"/>
</dbReference>
<feature type="transmembrane region" description="Helical" evidence="1">
    <location>
        <begin position="115"/>
        <end position="134"/>
    </location>
</feature>